<protein>
    <submittedName>
        <fullName evidence="10">MFS-type transporter YusP</fullName>
    </submittedName>
</protein>
<dbReference type="Proteomes" id="UP001303160">
    <property type="component" value="Unassembled WGS sequence"/>
</dbReference>
<feature type="transmembrane region" description="Helical" evidence="8">
    <location>
        <begin position="237"/>
        <end position="258"/>
    </location>
</feature>
<feature type="domain" description="Major facilitator superfamily (MFS) profile" evidence="9">
    <location>
        <begin position="44"/>
        <end position="530"/>
    </location>
</feature>
<evidence type="ECO:0000313" key="11">
    <source>
        <dbReference type="Proteomes" id="UP001303160"/>
    </source>
</evidence>
<comment type="subcellular location">
    <subcellularLocation>
        <location evidence="1">Membrane</location>
        <topology evidence="1">Multi-pass membrane protein</topology>
    </subcellularLocation>
</comment>
<dbReference type="AlphaFoldDB" id="A0AAN6XN26"/>
<gene>
    <name evidence="10" type="ORF">QBC40DRAFT_274688</name>
</gene>
<evidence type="ECO:0000259" key="9">
    <source>
        <dbReference type="PROSITE" id="PS50850"/>
    </source>
</evidence>
<dbReference type="CDD" id="cd17502">
    <property type="entry name" value="MFS_Azr1_MDR_like"/>
    <property type="match status" value="1"/>
</dbReference>
<feature type="transmembrane region" description="Helical" evidence="8">
    <location>
        <begin position="340"/>
        <end position="362"/>
    </location>
</feature>
<feature type="transmembrane region" description="Helical" evidence="8">
    <location>
        <begin position="264"/>
        <end position="283"/>
    </location>
</feature>
<evidence type="ECO:0000313" key="10">
    <source>
        <dbReference type="EMBL" id="KAK4203383.1"/>
    </source>
</evidence>
<feature type="transmembrane region" description="Helical" evidence="8">
    <location>
        <begin position="167"/>
        <end position="191"/>
    </location>
</feature>
<dbReference type="GO" id="GO:0022857">
    <property type="term" value="F:transmembrane transporter activity"/>
    <property type="evidence" value="ECO:0007669"/>
    <property type="project" value="InterPro"/>
</dbReference>
<dbReference type="InterPro" id="IPR020846">
    <property type="entry name" value="MFS_dom"/>
</dbReference>
<keyword evidence="3 8" id="KW-0812">Transmembrane</keyword>
<keyword evidence="4 8" id="KW-1133">Transmembrane helix</keyword>
<keyword evidence="6" id="KW-0325">Glycoprotein</keyword>
<comment type="caution">
    <text evidence="10">The sequence shown here is derived from an EMBL/GenBank/DDBJ whole genome shotgun (WGS) entry which is preliminary data.</text>
</comment>
<dbReference type="Gene3D" id="1.20.1720.10">
    <property type="entry name" value="Multidrug resistance protein D"/>
    <property type="match status" value="1"/>
</dbReference>
<evidence type="ECO:0000256" key="2">
    <source>
        <dbReference type="ARBA" id="ARBA00022448"/>
    </source>
</evidence>
<organism evidence="10 11">
    <name type="scientific">Triangularia verruculosa</name>
    <dbReference type="NCBI Taxonomy" id="2587418"/>
    <lineage>
        <taxon>Eukaryota</taxon>
        <taxon>Fungi</taxon>
        <taxon>Dikarya</taxon>
        <taxon>Ascomycota</taxon>
        <taxon>Pezizomycotina</taxon>
        <taxon>Sordariomycetes</taxon>
        <taxon>Sordariomycetidae</taxon>
        <taxon>Sordariales</taxon>
        <taxon>Podosporaceae</taxon>
        <taxon>Triangularia</taxon>
    </lineage>
</organism>
<dbReference type="PRINTS" id="PR01036">
    <property type="entry name" value="TCRTETB"/>
</dbReference>
<evidence type="ECO:0000256" key="3">
    <source>
        <dbReference type="ARBA" id="ARBA00022692"/>
    </source>
</evidence>
<reference evidence="10" key="2">
    <citation type="submission" date="2023-05" db="EMBL/GenBank/DDBJ databases">
        <authorList>
            <consortium name="Lawrence Berkeley National Laboratory"/>
            <person name="Steindorff A."/>
            <person name="Hensen N."/>
            <person name="Bonometti L."/>
            <person name="Westerberg I."/>
            <person name="Brannstrom I.O."/>
            <person name="Guillou S."/>
            <person name="Cros-Aarteil S."/>
            <person name="Calhoun S."/>
            <person name="Haridas S."/>
            <person name="Kuo A."/>
            <person name="Mondo S."/>
            <person name="Pangilinan J."/>
            <person name="Riley R."/>
            <person name="Labutti K."/>
            <person name="Andreopoulos B."/>
            <person name="Lipzen A."/>
            <person name="Chen C."/>
            <person name="Yanf M."/>
            <person name="Daum C."/>
            <person name="Ng V."/>
            <person name="Clum A."/>
            <person name="Ohm R."/>
            <person name="Martin F."/>
            <person name="Silar P."/>
            <person name="Natvig D."/>
            <person name="Lalanne C."/>
            <person name="Gautier V."/>
            <person name="Ament-Velasquez S.L."/>
            <person name="Kruys A."/>
            <person name="Hutchinson M.I."/>
            <person name="Powell A.J."/>
            <person name="Barry K."/>
            <person name="Miller A.N."/>
            <person name="Grigoriev I.V."/>
            <person name="Debuchy R."/>
            <person name="Gladieux P."/>
            <person name="Thoren M.H."/>
            <person name="Johannesson H."/>
        </authorList>
    </citation>
    <scope>NUCLEOTIDE SEQUENCE</scope>
    <source>
        <strain evidence="10">CBS 315.58</strain>
    </source>
</reference>
<dbReference type="GO" id="GO:0005886">
    <property type="term" value="C:plasma membrane"/>
    <property type="evidence" value="ECO:0007669"/>
    <property type="project" value="TreeGrafter"/>
</dbReference>
<dbReference type="PANTHER" id="PTHR23501:SF187">
    <property type="entry name" value="MAJOR FACILITATOR SUPERFAMILY (MFS) PROFILE DOMAIN-CONTAINING PROTEIN"/>
    <property type="match status" value="1"/>
</dbReference>
<feature type="transmembrane region" description="Helical" evidence="8">
    <location>
        <begin position="197"/>
        <end position="217"/>
    </location>
</feature>
<evidence type="ECO:0000256" key="7">
    <source>
        <dbReference type="SAM" id="MobiDB-lite"/>
    </source>
</evidence>
<dbReference type="InterPro" id="IPR011701">
    <property type="entry name" value="MFS"/>
</dbReference>
<feature type="transmembrane region" description="Helical" evidence="8">
    <location>
        <begin position="394"/>
        <end position="413"/>
    </location>
</feature>
<dbReference type="SUPFAM" id="SSF103473">
    <property type="entry name" value="MFS general substrate transporter"/>
    <property type="match status" value="1"/>
</dbReference>
<feature type="transmembrane region" description="Helical" evidence="8">
    <location>
        <begin position="79"/>
        <end position="98"/>
    </location>
</feature>
<feature type="transmembrane region" description="Helical" evidence="8">
    <location>
        <begin position="110"/>
        <end position="135"/>
    </location>
</feature>
<feature type="transmembrane region" description="Helical" evidence="8">
    <location>
        <begin position="41"/>
        <end position="67"/>
    </location>
</feature>
<evidence type="ECO:0000256" key="8">
    <source>
        <dbReference type="SAM" id="Phobius"/>
    </source>
</evidence>
<dbReference type="PROSITE" id="PS50850">
    <property type="entry name" value="MFS"/>
    <property type="match status" value="1"/>
</dbReference>
<accession>A0AAN6XN26</accession>
<feature type="region of interest" description="Disordered" evidence="7">
    <location>
        <begin position="542"/>
        <end position="564"/>
    </location>
</feature>
<feature type="transmembrane region" description="Helical" evidence="8">
    <location>
        <begin position="141"/>
        <end position="160"/>
    </location>
</feature>
<reference evidence="10" key="1">
    <citation type="journal article" date="2023" name="Mol. Phylogenet. Evol.">
        <title>Genome-scale phylogeny and comparative genomics of the fungal order Sordariales.</title>
        <authorList>
            <person name="Hensen N."/>
            <person name="Bonometti L."/>
            <person name="Westerberg I."/>
            <person name="Brannstrom I.O."/>
            <person name="Guillou S."/>
            <person name="Cros-Aarteil S."/>
            <person name="Calhoun S."/>
            <person name="Haridas S."/>
            <person name="Kuo A."/>
            <person name="Mondo S."/>
            <person name="Pangilinan J."/>
            <person name="Riley R."/>
            <person name="LaButti K."/>
            <person name="Andreopoulos B."/>
            <person name="Lipzen A."/>
            <person name="Chen C."/>
            <person name="Yan M."/>
            <person name="Daum C."/>
            <person name="Ng V."/>
            <person name="Clum A."/>
            <person name="Steindorff A."/>
            <person name="Ohm R.A."/>
            <person name="Martin F."/>
            <person name="Silar P."/>
            <person name="Natvig D.O."/>
            <person name="Lalanne C."/>
            <person name="Gautier V."/>
            <person name="Ament-Velasquez S.L."/>
            <person name="Kruys A."/>
            <person name="Hutchinson M.I."/>
            <person name="Powell A.J."/>
            <person name="Barry K."/>
            <person name="Miller A.N."/>
            <person name="Grigoriev I.V."/>
            <person name="Debuchy R."/>
            <person name="Gladieux P."/>
            <person name="Hiltunen Thoren M."/>
            <person name="Johannesson H."/>
        </authorList>
    </citation>
    <scope>NUCLEOTIDE SEQUENCE</scope>
    <source>
        <strain evidence="10">CBS 315.58</strain>
    </source>
</reference>
<evidence type="ECO:0000256" key="5">
    <source>
        <dbReference type="ARBA" id="ARBA00023136"/>
    </source>
</evidence>
<keyword evidence="11" id="KW-1185">Reference proteome</keyword>
<dbReference type="EMBL" id="MU863889">
    <property type="protein sequence ID" value="KAK4203383.1"/>
    <property type="molecule type" value="Genomic_DNA"/>
</dbReference>
<dbReference type="InterPro" id="IPR036259">
    <property type="entry name" value="MFS_trans_sf"/>
</dbReference>
<keyword evidence="2" id="KW-0813">Transport</keyword>
<feature type="region of interest" description="Disordered" evidence="7">
    <location>
        <begin position="1"/>
        <end position="31"/>
    </location>
</feature>
<proteinExistence type="predicted"/>
<feature type="transmembrane region" description="Helical" evidence="8">
    <location>
        <begin position="304"/>
        <end position="328"/>
    </location>
</feature>
<sequence>MEKDAVPVPADTHPAVAPPATEPAAAVPTGQPPSNAKGLRFWLVFVGLCLAGFLAAMDSTIIFTALPTIASDLGGSADYVWLGNAYVFASTAIQPLYGQLSNIFGRRYPMIVSVLLFVLGSGIAGGANSSAMFIAGRLVQGLGGGGTIMLIDLIVCDLLPLRERSTYLGAVLGACAVATLIGPVVGGALVSRASWRWAFWINLPLSALTLAVIVLFLRVSWKRSPSWMHALARIDYLGNTIFVGSITSILIGLVQAGVVYPWGAWQTILPLVIGFVGWAVFFVQQAHCPEPTMPLRLFAHRTSASVSLQNFVVSMLLQWCVYVLPLYFQSQLAASALDSGLWILPINAFMIPSGAVAGAILTKIGRYKPLHWIGFGVLAISCGLFSTMSPSTKTVAWAWFQILAGIGIGFPLTTQLPAIQAVLPESDTAISTSTYSFIRSFGFVWGATIPSIIFNSRVDATLGSVDDDQVRASLANGLAYSYALQVRHLTGSVLDQTLEVYRGAMQVVWLAGLGFALFGFLLVFVEKHVDMRVTLETEFGLEETPHRGDKPGEDEEAVKPNLSG</sequence>
<feature type="transmembrane region" description="Helical" evidence="8">
    <location>
        <begin position="507"/>
        <end position="525"/>
    </location>
</feature>
<evidence type="ECO:0000256" key="1">
    <source>
        <dbReference type="ARBA" id="ARBA00004141"/>
    </source>
</evidence>
<evidence type="ECO:0000256" key="6">
    <source>
        <dbReference type="ARBA" id="ARBA00023180"/>
    </source>
</evidence>
<feature type="transmembrane region" description="Helical" evidence="8">
    <location>
        <begin position="434"/>
        <end position="454"/>
    </location>
</feature>
<dbReference type="Gene3D" id="1.20.1250.20">
    <property type="entry name" value="MFS general substrate transporter like domains"/>
    <property type="match status" value="1"/>
</dbReference>
<dbReference type="Pfam" id="PF07690">
    <property type="entry name" value="MFS_1"/>
    <property type="match status" value="1"/>
</dbReference>
<feature type="transmembrane region" description="Helical" evidence="8">
    <location>
        <begin position="369"/>
        <end position="388"/>
    </location>
</feature>
<dbReference type="PANTHER" id="PTHR23501">
    <property type="entry name" value="MAJOR FACILITATOR SUPERFAMILY"/>
    <property type="match status" value="1"/>
</dbReference>
<keyword evidence="5 8" id="KW-0472">Membrane</keyword>
<evidence type="ECO:0000256" key="4">
    <source>
        <dbReference type="ARBA" id="ARBA00022989"/>
    </source>
</evidence>
<name>A0AAN6XN26_9PEZI</name>